<sequence>MNQQQVITNTITVGTVGQIEYFQMLLPYDVERIIGFEVVVSMWSAPPAIKAFFIIRPPHAVDSRFIVMPNVHFGRLMLQIPGCPGIIYQGDVVEDGNIHMGENLANTHWQPAVWSHNTRRTEISLNVANPDFIEGIFRNDWTGSSAYVLTIHLWIEKKM</sequence>
<organism evidence="1 2">
    <name type="scientific">Dinghuibacter silviterrae</name>
    <dbReference type="NCBI Taxonomy" id="1539049"/>
    <lineage>
        <taxon>Bacteria</taxon>
        <taxon>Pseudomonadati</taxon>
        <taxon>Bacteroidota</taxon>
        <taxon>Chitinophagia</taxon>
        <taxon>Chitinophagales</taxon>
        <taxon>Chitinophagaceae</taxon>
        <taxon>Dinghuibacter</taxon>
    </lineage>
</organism>
<accession>A0A4V3GM04</accession>
<dbReference type="Proteomes" id="UP000294498">
    <property type="component" value="Unassembled WGS sequence"/>
</dbReference>
<evidence type="ECO:0000313" key="2">
    <source>
        <dbReference type="Proteomes" id="UP000294498"/>
    </source>
</evidence>
<protein>
    <submittedName>
        <fullName evidence="1">Uncharacterized protein</fullName>
    </submittedName>
</protein>
<dbReference type="RefSeq" id="WP_133994055.1">
    <property type="nucleotide sequence ID" value="NZ_SODV01000001.1"/>
</dbReference>
<proteinExistence type="predicted"/>
<keyword evidence="2" id="KW-1185">Reference proteome</keyword>
<comment type="caution">
    <text evidence="1">The sequence shown here is derived from an EMBL/GenBank/DDBJ whole genome shotgun (WGS) entry which is preliminary data.</text>
</comment>
<name>A0A4V3GM04_9BACT</name>
<evidence type="ECO:0000313" key="1">
    <source>
        <dbReference type="EMBL" id="TDX01483.1"/>
    </source>
</evidence>
<gene>
    <name evidence="1" type="ORF">EDB95_2519</name>
</gene>
<reference evidence="1 2" key="1">
    <citation type="submission" date="2019-03" db="EMBL/GenBank/DDBJ databases">
        <title>Genomic Encyclopedia of Type Strains, Phase IV (KMG-IV): sequencing the most valuable type-strain genomes for metagenomic binning, comparative biology and taxonomic classification.</title>
        <authorList>
            <person name="Goeker M."/>
        </authorList>
    </citation>
    <scope>NUCLEOTIDE SEQUENCE [LARGE SCALE GENOMIC DNA]</scope>
    <source>
        <strain evidence="1 2">DSM 100059</strain>
    </source>
</reference>
<dbReference type="EMBL" id="SODV01000001">
    <property type="protein sequence ID" value="TDX01483.1"/>
    <property type="molecule type" value="Genomic_DNA"/>
</dbReference>
<dbReference type="AlphaFoldDB" id="A0A4V3GM04"/>